<evidence type="ECO:0000259" key="1">
    <source>
        <dbReference type="PROSITE" id="PS50146"/>
    </source>
</evidence>
<feature type="domain" description="DAGKc" evidence="1">
    <location>
        <begin position="23"/>
        <end position="115"/>
    </location>
</feature>
<dbReference type="SUPFAM" id="SSF111331">
    <property type="entry name" value="NAD kinase/diacylglycerol kinase-like"/>
    <property type="match status" value="1"/>
</dbReference>
<accession>A0A850PIB5</accession>
<dbReference type="AlphaFoldDB" id="A0A850PIB5"/>
<name>A0A850PIB5_9PROT</name>
<protein>
    <submittedName>
        <fullName evidence="2">Diacylglycerol kinase</fullName>
    </submittedName>
</protein>
<dbReference type="InterPro" id="IPR017438">
    <property type="entry name" value="ATP-NAD_kinase_N"/>
</dbReference>
<dbReference type="Pfam" id="PF00781">
    <property type="entry name" value="DAGK_cat"/>
    <property type="match status" value="1"/>
</dbReference>
<comment type="caution">
    <text evidence="2">The sequence shown here is derived from an EMBL/GenBank/DDBJ whole genome shotgun (WGS) entry which is preliminary data.</text>
</comment>
<reference evidence="2 3" key="1">
    <citation type="submission" date="2020-06" db="EMBL/GenBank/DDBJ databases">
        <title>Description of novel acetic acid bacteria.</title>
        <authorList>
            <person name="Sombolestani A."/>
        </authorList>
    </citation>
    <scope>NUCLEOTIDE SEQUENCE [LARGE SCALE GENOMIC DNA]</scope>
    <source>
        <strain evidence="2 3">LMG 27010</strain>
    </source>
</reference>
<dbReference type="EMBL" id="JABXXR010000079">
    <property type="protein sequence ID" value="NVN40971.1"/>
    <property type="molecule type" value="Genomic_DNA"/>
</dbReference>
<proteinExistence type="predicted"/>
<dbReference type="InterPro" id="IPR016064">
    <property type="entry name" value="NAD/diacylglycerol_kinase_sf"/>
</dbReference>
<evidence type="ECO:0000313" key="2">
    <source>
        <dbReference type="EMBL" id="NVN40971.1"/>
    </source>
</evidence>
<dbReference type="Gene3D" id="3.40.50.10330">
    <property type="entry name" value="Probable inorganic polyphosphate/atp-NAD kinase, domain 1"/>
    <property type="match status" value="1"/>
</dbReference>
<sequence length="306" mass="33179">MDEYRRAARLALGEMFLEPPSRDDLFAAVASLSDAGIDFIAIDGGDGTVSDVLTAIYRAYPLSALPAVAVLPSGNTNLIAGDVGFGHRGLPALERLLELRDSGDFRRDVRRRQPLVVRWSDPARPPVLGMFHGTAGFTWAIELAHQPAILDRYSHDTAVVMTLLSALSQLIRAKSRRAWLGGSEIRISIGAQNGEVERCFVFLATTLRRLSRGVWPFWRTAGADGGMMYLNVGANPPRLARGLVALLRGQAPAWMRASDSWRSGNAQRITLQADTDFVLDGEVLSPGPDGITHLSCGPAFDFVQAA</sequence>
<keyword evidence="3" id="KW-1185">Reference proteome</keyword>
<evidence type="ECO:0000313" key="3">
    <source>
        <dbReference type="Proteomes" id="UP000585665"/>
    </source>
</evidence>
<dbReference type="Proteomes" id="UP000585665">
    <property type="component" value="Unassembled WGS sequence"/>
</dbReference>
<keyword evidence="2" id="KW-0808">Transferase</keyword>
<dbReference type="InterPro" id="IPR001206">
    <property type="entry name" value="Diacylglycerol_kinase_cat_dom"/>
</dbReference>
<dbReference type="PROSITE" id="PS50146">
    <property type="entry name" value="DAGK"/>
    <property type="match status" value="1"/>
</dbReference>
<organism evidence="2 3">
    <name type="scientific">Ameyamaea chiangmaiensis</name>
    <dbReference type="NCBI Taxonomy" id="442969"/>
    <lineage>
        <taxon>Bacteria</taxon>
        <taxon>Pseudomonadati</taxon>
        <taxon>Pseudomonadota</taxon>
        <taxon>Alphaproteobacteria</taxon>
        <taxon>Acetobacterales</taxon>
        <taxon>Acetobacteraceae</taxon>
        <taxon>Ameyamaea</taxon>
    </lineage>
</organism>
<keyword evidence="2" id="KW-0418">Kinase</keyword>
<gene>
    <name evidence="2" type="ORF">HUK82_10435</name>
</gene>
<dbReference type="GO" id="GO:0016301">
    <property type="term" value="F:kinase activity"/>
    <property type="evidence" value="ECO:0007669"/>
    <property type="project" value="UniProtKB-KW"/>
</dbReference>